<dbReference type="EMBL" id="RQTK01000054">
    <property type="protein sequence ID" value="RUS89501.1"/>
    <property type="molecule type" value="Genomic_DNA"/>
</dbReference>
<evidence type="ECO:0000313" key="4">
    <source>
        <dbReference type="Proteomes" id="UP000271974"/>
    </source>
</evidence>
<feature type="compositionally biased region" description="Polar residues" evidence="2">
    <location>
        <begin position="1"/>
        <end position="12"/>
    </location>
</feature>
<gene>
    <name evidence="3" type="ORF">EGW08_002734</name>
</gene>
<evidence type="ECO:0000313" key="3">
    <source>
        <dbReference type="EMBL" id="RUS89501.1"/>
    </source>
</evidence>
<protein>
    <submittedName>
        <fullName evidence="3">Uncharacterized protein</fullName>
    </submittedName>
</protein>
<sequence length="937" mass="107934">DQGNVNNSSSAQVDRADSNQNYNSDDSSYDRPRRRKKSRNLYYLENMGDPKLRDIACRLAFKATALRKYSFCLRFLNDAIMNKKLFMINFFFYFSFFKRRLHNVNRQLDAKERQEKMASNSVYSISNNEILHMERKMMHLRQEKDRLDAQLTTLLEEKARWLVTQQDLVKTISLKDHEIIKLEEKYQQERIKLHQSLDHATQNSQGVHYKLSVADREINNMEQRLKCRDLDIADLREKLRLAELSVGDCKQEVTVKDQEIYRLKDMVDTLKLGVDHVLQMFENGSTGQNSSEYQRQGMESLYRMAHPERFMSGSNTERKEPPPVYQSYQPPSQQQGIYATSFRQAQTVGVSTQTSDHMARSLPIRPEPRYPEQLRQTSTPEMNAARRDGTATPEKVMSWMNQRLHNLSQRQSRSQTETARLPMYRSHDTSDGNRLTAETLEEHNQRLSPVDRRLWRSMQESPVEVAGEPYYSDSEIELTKRESRRFSSKKSPKSILKCNRGRSGGRYWQTSTPVREGYYQERDRERNEVSCRSCHERSGRARRKSESDKYASPRGSHTEFSKSHEEKRKRVRSATPRERGRDRSRQEESDEERDDGMSSYFKKKSQMPSLPKTPERESRGTSRSRTLQGSQSSKLSTIYSVPISKTSSTSGFSKSREKSTSTPISRSLSQDDQLIEVDIETSSTASSDLYMRQAGPSSSHEQRGNKRDAWNTRSYSPSSLRKLNKSKKSERRSRSLENDPREREREFSKSASRSTSQEQGTRLRTLEPDSDSSYADSSPRQSQRSDENYFSPRKVLAPNRSGQKLHGSQTRVEPSPQLASSGQSNGRDAAGMRSDYATRGSGFLHQSAHPHVSDVSLSRRATHGGNSPRRKFYQGTELSDTSLSSIEDDNNGALSECDNNNQMRCLNEDLFSTGIASLDMKIANLQKKIDRAKAVFS</sequence>
<dbReference type="OrthoDB" id="10014807at2759"/>
<accession>A0A3S1BJ28</accession>
<feature type="coiled-coil region" evidence="1">
    <location>
        <begin position="218"/>
        <end position="252"/>
    </location>
</feature>
<feature type="compositionally biased region" description="Polar residues" evidence="2">
    <location>
        <begin position="876"/>
        <end position="885"/>
    </location>
</feature>
<keyword evidence="1" id="KW-0175">Coiled coil</keyword>
<dbReference type="STRING" id="188477.A0A3S1BJ28"/>
<feature type="non-terminal residue" evidence="3">
    <location>
        <position position="1"/>
    </location>
</feature>
<proteinExistence type="predicted"/>
<name>A0A3S1BJ28_ELYCH</name>
<feature type="compositionally biased region" description="Polar residues" evidence="2">
    <location>
        <begin position="660"/>
        <end position="672"/>
    </location>
</feature>
<evidence type="ECO:0000256" key="2">
    <source>
        <dbReference type="SAM" id="MobiDB-lite"/>
    </source>
</evidence>
<feature type="compositionally biased region" description="Polar residues" evidence="2">
    <location>
        <begin position="749"/>
        <end position="762"/>
    </location>
</feature>
<feature type="region of interest" description="Disordered" evidence="2">
    <location>
        <begin position="480"/>
        <end position="890"/>
    </location>
</feature>
<feature type="compositionally biased region" description="Polar residues" evidence="2">
    <location>
        <begin position="800"/>
        <end position="826"/>
    </location>
</feature>
<feature type="compositionally biased region" description="Basic residues" evidence="2">
    <location>
        <begin position="722"/>
        <end position="731"/>
    </location>
</feature>
<comment type="caution">
    <text evidence="3">The sequence shown here is derived from an EMBL/GenBank/DDBJ whole genome shotgun (WGS) entry which is preliminary data.</text>
</comment>
<feature type="region of interest" description="Disordered" evidence="2">
    <location>
        <begin position="312"/>
        <end position="331"/>
    </location>
</feature>
<feature type="compositionally biased region" description="Polar residues" evidence="2">
    <location>
        <begin position="627"/>
        <end position="639"/>
    </location>
</feature>
<feature type="region of interest" description="Disordered" evidence="2">
    <location>
        <begin position="1"/>
        <end position="34"/>
    </location>
</feature>
<evidence type="ECO:0000256" key="1">
    <source>
        <dbReference type="SAM" id="Coils"/>
    </source>
</evidence>
<feature type="compositionally biased region" description="Basic and acidic residues" evidence="2">
    <location>
        <begin position="700"/>
        <end position="710"/>
    </location>
</feature>
<feature type="compositionally biased region" description="Low complexity" evidence="2">
    <location>
        <begin position="644"/>
        <end position="653"/>
    </location>
</feature>
<feature type="compositionally biased region" description="Basic and acidic residues" evidence="2">
    <location>
        <begin position="575"/>
        <end position="587"/>
    </location>
</feature>
<reference evidence="3 4" key="1">
    <citation type="submission" date="2019-01" db="EMBL/GenBank/DDBJ databases">
        <title>A draft genome assembly of the solar-powered sea slug Elysia chlorotica.</title>
        <authorList>
            <person name="Cai H."/>
            <person name="Li Q."/>
            <person name="Fang X."/>
            <person name="Li J."/>
            <person name="Curtis N.E."/>
            <person name="Altenburger A."/>
            <person name="Shibata T."/>
            <person name="Feng M."/>
            <person name="Maeda T."/>
            <person name="Schwartz J.A."/>
            <person name="Shigenobu S."/>
            <person name="Lundholm N."/>
            <person name="Nishiyama T."/>
            <person name="Yang H."/>
            <person name="Hasebe M."/>
            <person name="Li S."/>
            <person name="Pierce S.K."/>
            <person name="Wang J."/>
        </authorList>
    </citation>
    <scope>NUCLEOTIDE SEQUENCE [LARGE SCALE GENOMIC DNA]</scope>
    <source>
        <strain evidence="3">EC2010</strain>
        <tissue evidence="3">Whole organism of an adult</tissue>
    </source>
</reference>
<organism evidence="3 4">
    <name type="scientific">Elysia chlorotica</name>
    <name type="common">Eastern emerald elysia</name>
    <name type="synonym">Sea slug</name>
    <dbReference type="NCBI Taxonomy" id="188477"/>
    <lineage>
        <taxon>Eukaryota</taxon>
        <taxon>Metazoa</taxon>
        <taxon>Spiralia</taxon>
        <taxon>Lophotrochozoa</taxon>
        <taxon>Mollusca</taxon>
        <taxon>Gastropoda</taxon>
        <taxon>Heterobranchia</taxon>
        <taxon>Euthyneura</taxon>
        <taxon>Panpulmonata</taxon>
        <taxon>Sacoglossa</taxon>
        <taxon>Placobranchoidea</taxon>
        <taxon>Plakobranchidae</taxon>
        <taxon>Elysia</taxon>
    </lineage>
</organism>
<dbReference type="AlphaFoldDB" id="A0A3S1BJ28"/>
<keyword evidence="4" id="KW-1185">Reference proteome</keyword>
<feature type="compositionally biased region" description="Basic and acidic residues" evidence="2">
    <location>
        <begin position="732"/>
        <end position="748"/>
    </location>
</feature>
<dbReference type="Proteomes" id="UP000271974">
    <property type="component" value="Unassembled WGS sequence"/>
</dbReference>
<feature type="coiled-coil region" evidence="1">
    <location>
        <begin position="130"/>
        <end position="157"/>
    </location>
</feature>
<feature type="compositionally biased region" description="Basic and acidic residues" evidence="2">
    <location>
        <begin position="518"/>
        <end position="568"/>
    </location>
</feature>